<evidence type="ECO:0000313" key="1">
    <source>
        <dbReference type="EMBL" id="KAJ4430559.1"/>
    </source>
</evidence>
<reference evidence="1 2" key="1">
    <citation type="journal article" date="2022" name="Allergy">
        <title>Genome assembly and annotation of Periplaneta americana reveal a comprehensive cockroach allergen profile.</title>
        <authorList>
            <person name="Wang L."/>
            <person name="Xiong Q."/>
            <person name="Saelim N."/>
            <person name="Wang L."/>
            <person name="Nong W."/>
            <person name="Wan A.T."/>
            <person name="Shi M."/>
            <person name="Liu X."/>
            <person name="Cao Q."/>
            <person name="Hui J.H.L."/>
            <person name="Sookrung N."/>
            <person name="Leung T.F."/>
            <person name="Tungtrongchitr A."/>
            <person name="Tsui S.K.W."/>
        </authorList>
    </citation>
    <scope>NUCLEOTIDE SEQUENCE [LARGE SCALE GENOMIC DNA]</scope>
    <source>
        <strain evidence="1">PWHHKU_190912</strain>
    </source>
</reference>
<dbReference type="Pfam" id="PF03564">
    <property type="entry name" value="DUF1759"/>
    <property type="match status" value="1"/>
</dbReference>
<dbReference type="Proteomes" id="UP001148838">
    <property type="component" value="Unassembled WGS sequence"/>
</dbReference>
<name>A0ABQ8S929_PERAM</name>
<dbReference type="PANTHER" id="PTHR22954">
    <property type="entry name" value="RETROVIRAL PROTEASE-RELATED"/>
    <property type="match status" value="1"/>
</dbReference>
<proteinExistence type="predicted"/>
<organism evidence="1 2">
    <name type="scientific">Periplaneta americana</name>
    <name type="common">American cockroach</name>
    <name type="synonym">Blatta americana</name>
    <dbReference type="NCBI Taxonomy" id="6978"/>
    <lineage>
        <taxon>Eukaryota</taxon>
        <taxon>Metazoa</taxon>
        <taxon>Ecdysozoa</taxon>
        <taxon>Arthropoda</taxon>
        <taxon>Hexapoda</taxon>
        <taxon>Insecta</taxon>
        <taxon>Pterygota</taxon>
        <taxon>Neoptera</taxon>
        <taxon>Polyneoptera</taxon>
        <taxon>Dictyoptera</taxon>
        <taxon>Blattodea</taxon>
        <taxon>Blattoidea</taxon>
        <taxon>Blattidae</taxon>
        <taxon>Blattinae</taxon>
        <taxon>Periplaneta</taxon>
    </lineage>
</organism>
<evidence type="ECO:0000313" key="2">
    <source>
        <dbReference type="Proteomes" id="UP001148838"/>
    </source>
</evidence>
<accession>A0ABQ8S929</accession>
<dbReference type="EMBL" id="JAJSOF020000031">
    <property type="protein sequence ID" value="KAJ4430559.1"/>
    <property type="molecule type" value="Genomic_DNA"/>
</dbReference>
<comment type="caution">
    <text evidence="1">The sequence shown here is derived from an EMBL/GenBank/DDBJ whole genome shotgun (WGS) entry which is preliminary data.</text>
</comment>
<keyword evidence="2" id="KW-1185">Reference proteome</keyword>
<sequence>LLLENDRLQETLSKLGTLDDTIHDLLLDSEYDDDVEKCEEYLDSAKCMIQKASRRIGDRLSTSMTNTSISDKQTVTTAPTQASITHSFRLPPINLEPFSGDVETWALFWEQFESSIDKDPSLSTINKHILLLAIWRMNRNNLLTNSCDCRNVRGDEENTTDALRRQEQDNSAHLDYLEDVKPIRIATPEALNTTYIECHQQVQALQALGEDVNGYGRILAPKILQAFPDDICRR</sequence>
<feature type="non-terminal residue" evidence="1">
    <location>
        <position position="1"/>
    </location>
</feature>
<dbReference type="InterPro" id="IPR005312">
    <property type="entry name" value="DUF1759"/>
</dbReference>
<protein>
    <submittedName>
        <fullName evidence="1">Uncharacterized protein</fullName>
    </submittedName>
</protein>
<dbReference type="PANTHER" id="PTHR22954:SF3">
    <property type="entry name" value="PROTEIN CBG08539"/>
    <property type="match status" value="1"/>
</dbReference>
<gene>
    <name evidence="1" type="ORF">ANN_19147</name>
</gene>